<dbReference type="AlphaFoldDB" id="A0A3M6Q6C3"/>
<dbReference type="GO" id="GO:0006355">
    <property type="term" value="P:regulation of DNA-templated transcription"/>
    <property type="evidence" value="ECO:0007669"/>
    <property type="project" value="InterPro"/>
</dbReference>
<organism evidence="3 4">
    <name type="scientific">Allofranklinella schreckenbergeri</name>
    <dbReference type="NCBI Taxonomy" id="1076744"/>
    <lineage>
        <taxon>Bacteria</taxon>
        <taxon>Pseudomonadati</taxon>
        <taxon>Pseudomonadota</taxon>
        <taxon>Betaproteobacteria</taxon>
        <taxon>Burkholderiales</taxon>
        <taxon>Comamonadaceae</taxon>
        <taxon>Allofranklinella</taxon>
    </lineage>
</organism>
<protein>
    <submittedName>
        <fullName evidence="3">Type II toxin-antitoxin system ParD family antitoxin</fullName>
    </submittedName>
</protein>
<evidence type="ECO:0000313" key="3">
    <source>
        <dbReference type="EMBL" id="RMW98717.1"/>
    </source>
</evidence>
<dbReference type="InterPro" id="IPR038296">
    <property type="entry name" value="ParD_sf"/>
</dbReference>
<dbReference type="EMBL" id="RDQL01000011">
    <property type="protein sequence ID" value="RMW98717.1"/>
    <property type="molecule type" value="Genomic_DNA"/>
</dbReference>
<keyword evidence="4" id="KW-1185">Reference proteome</keyword>
<accession>A0A3M6Q6C3</accession>
<dbReference type="InterPro" id="IPR022789">
    <property type="entry name" value="ParD"/>
</dbReference>
<comment type="similarity">
    <text evidence="1">Belongs to the ParD antitoxin family.</text>
</comment>
<name>A0A3M6Q6C3_9BURK</name>
<dbReference type="RefSeq" id="WP_122254305.1">
    <property type="nucleotide sequence ID" value="NZ_RDQL01000011.1"/>
</dbReference>
<dbReference type="PANTHER" id="PTHR36582">
    <property type="entry name" value="ANTITOXIN PARD"/>
    <property type="match status" value="1"/>
</dbReference>
<evidence type="ECO:0000313" key="4">
    <source>
        <dbReference type="Proteomes" id="UP000267035"/>
    </source>
</evidence>
<dbReference type="PANTHER" id="PTHR36582:SF2">
    <property type="entry name" value="ANTITOXIN PARD"/>
    <property type="match status" value="1"/>
</dbReference>
<dbReference type="Gene3D" id="6.10.10.120">
    <property type="entry name" value="Antitoxin ParD1-like"/>
    <property type="match status" value="1"/>
</dbReference>
<gene>
    <name evidence="3" type="ORF">EBQ25_09045</name>
</gene>
<comment type="caution">
    <text evidence="3">The sequence shown here is derived from an EMBL/GenBank/DDBJ whole genome shotgun (WGS) entry which is preliminary data.</text>
</comment>
<evidence type="ECO:0000256" key="2">
    <source>
        <dbReference type="ARBA" id="ARBA00022649"/>
    </source>
</evidence>
<dbReference type="SUPFAM" id="SSF47598">
    <property type="entry name" value="Ribbon-helix-helix"/>
    <property type="match status" value="1"/>
</dbReference>
<sequence length="82" mass="9152">MNRNTSVALEPHFTRFIDAQVKEGRYASASEVVSAGLSLLEAHETKVRALQDALHAGLQSGRPRPLDFEAFKARKRAEYLAR</sequence>
<reference evidence="3 4" key="1">
    <citation type="submission" date="2018-10" db="EMBL/GenBank/DDBJ databases">
        <title>Comamonadaceae CDC group NO-1 genome sequencing and assembly.</title>
        <authorList>
            <person name="Bernier A.-M."/>
            <person name="Bernard K."/>
        </authorList>
    </citation>
    <scope>NUCLEOTIDE SEQUENCE [LARGE SCALE GENOMIC DNA]</scope>
    <source>
        <strain evidence="3 4">NML161473</strain>
    </source>
</reference>
<proteinExistence type="inferred from homology"/>
<evidence type="ECO:0000256" key="1">
    <source>
        <dbReference type="ARBA" id="ARBA00008580"/>
    </source>
</evidence>
<keyword evidence="2" id="KW-1277">Toxin-antitoxin system</keyword>
<dbReference type="Pfam" id="PF03693">
    <property type="entry name" value="ParD_antitoxin"/>
    <property type="match status" value="1"/>
</dbReference>
<dbReference type="CDD" id="cd22231">
    <property type="entry name" value="RHH_NikR_HicB-like"/>
    <property type="match status" value="1"/>
</dbReference>
<dbReference type="NCBIfam" id="TIGR02606">
    <property type="entry name" value="antidote_CC2985"/>
    <property type="match status" value="1"/>
</dbReference>
<dbReference type="InterPro" id="IPR010985">
    <property type="entry name" value="Ribbon_hlx_hlx"/>
</dbReference>
<dbReference type="Proteomes" id="UP000267035">
    <property type="component" value="Unassembled WGS sequence"/>
</dbReference>